<reference evidence="2 3" key="1">
    <citation type="journal article" date="2018" name="BMC Genomics">
        <title>Genomic comparison of Trypanosoma conorhini and Trypanosoma rangeli to Trypanosoma cruzi strains of high and low virulence.</title>
        <authorList>
            <person name="Bradwell K.R."/>
            <person name="Koparde V.N."/>
            <person name="Matveyev A.V."/>
            <person name="Serrano M.G."/>
            <person name="Alves J.M."/>
            <person name="Parikh H."/>
            <person name="Huang B."/>
            <person name="Lee V."/>
            <person name="Espinosa-Alvarez O."/>
            <person name="Ortiz P.A."/>
            <person name="Costa-Martins A.G."/>
            <person name="Teixeira M.M."/>
            <person name="Buck G.A."/>
        </authorList>
    </citation>
    <scope>NUCLEOTIDE SEQUENCE [LARGE SCALE GENOMIC DNA]</scope>
    <source>
        <strain evidence="2 3">025E</strain>
    </source>
</reference>
<dbReference type="Proteomes" id="UP000284403">
    <property type="component" value="Unassembled WGS sequence"/>
</dbReference>
<dbReference type="GeneID" id="40317894"/>
<feature type="region of interest" description="Disordered" evidence="1">
    <location>
        <begin position="137"/>
        <end position="183"/>
    </location>
</feature>
<dbReference type="RefSeq" id="XP_029228718.1">
    <property type="nucleotide sequence ID" value="XM_029371195.1"/>
</dbReference>
<dbReference type="EMBL" id="MKKU01000214">
    <property type="protein sequence ID" value="RNF19093.1"/>
    <property type="molecule type" value="Genomic_DNA"/>
</dbReference>
<evidence type="ECO:0000313" key="2">
    <source>
        <dbReference type="EMBL" id="RNF19093.1"/>
    </source>
</evidence>
<dbReference type="AlphaFoldDB" id="A0A3R7NIT2"/>
<feature type="region of interest" description="Disordered" evidence="1">
    <location>
        <begin position="1"/>
        <end position="23"/>
    </location>
</feature>
<protein>
    <submittedName>
        <fullName evidence="2">Uncharacterized protein</fullName>
    </submittedName>
</protein>
<organism evidence="2 3">
    <name type="scientific">Trypanosoma conorhini</name>
    <dbReference type="NCBI Taxonomy" id="83891"/>
    <lineage>
        <taxon>Eukaryota</taxon>
        <taxon>Discoba</taxon>
        <taxon>Euglenozoa</taxon>
        <taxon>Kinetoplastea</taxon>
        <taxon>Metakinetoplastina</taxon>
        <taxon>Trypanosomatida</taxon>
        <taxon>Trypanosomatidae</taxon>
        <taxon>Trypanosoma</taxon>
    </lineage>
</organism>
<keyword evidence="3" id="KW-1185">Reference proteome</keyword>
<feature type="compositionally biased region" description="Basic and acidic residues" evidence="1">
    <location>
        <begin position="174"/>
        <end position="183"/>
    </location>
</feature>
<dbReference type="OrthoDB" id="265970at2759"/>
<evidence type="ECO:0000313" key="3">
    <source>
        <dbReference type="Proteomes" id="UP000284403"/>
    </source>
</evidence>
<sequence length="183" mass="19261">MPRSFHSAARTVQGGAAAGMTASPPSTAGSYFDLLANSDPRVAFDVLHLGVLAAVAEDEEERPPHSPVPRATASAKAVVVGEGADARFVIPTHQPALDARLPQPQDIAAVDAFLSSTSPSALQDALGPAVLHVVQKYRPQVLREPQQRRRRRPQEEEGEGEREPPAPHGTAAAEGERSDGATS</sequence>
<gene>
    <name evidence="2" type="ORF">Tco025E_04283</name>
</gene>
<accession>A0A3R7NIT2</accession>
<proteinExistence type="predicted"/>
<comment type="caution">
    <text evidence="2">The sequence shown here is derived from an EMBL/GenBank/DDBJ whole genome shotgun (WGS) entry which is preliminary data.</text>
</comment>
<name>A0A3R7NIT2_9TRYP</name>
<evidence type="ECO:0000256" key="1">
    <source>
        <dbReference type="SAM" id="MobiDB-lite"/>
    </source>
</evidence>